<dbReference type="PROSITE" id="PS50853">
    <property type="entry name" value="FN3"/>
    <property type="match status" value="1"/>
</dbReference>
<dbReference type="SMART" id="SM00060">
    <property type="entry name" value="FN3"/>
    <property type="match status" value="3"/>
</dbReference>
<proteinExistence type="predicted"/>
<dbReference type="SUPFAM" id="SSF50969">
    <property type="entry name" value="YVTN repeat-like/Quinoprotein amine dehydrogenase"/>
    <property type="match status" value="1"/>
</dbReference>
<dbReference type="SUPFAM" id="SSF49899">
    <property type="entry name" value="Concanavalin A-like lectins/glucanases"/>
    <property type="match status" value="1"/>
</dbReference>
<sequence length="2702" mass="307917">MSDSGGKKNIEDMCKKNNLCKPAIPINTTNKSKKMLQSENIKRIVKHFQPIRQGQPQQLTIQNITQSCVTIQFSVIGTPKYYHIILIKQSDDTRKIHTAYTTNVTICNLDSDTIYEVNIIAFYDCNVRYELDFRRTFRTEPTKTVQNINIIHPTNTTFTINNTEVRNLIPVNVQFQSPFVPPIKYQIETSDTTTLTIFDISHNSNTQIYNVPDVIISNTNNVTLFIRTFYDNGDIFEIQQIINSFDEGWITDFEVIDNRITNIELSFNEIGSAITTFAFQEISIPISQPLNKDNLNVDTSYSITSETTYSSNNKYIVNDIGQLKTLNERNVQNVELISNSPIELKFTFDKPTPGFSNSSSNFYHGKLFLAGTLTLIQDILYNANIPDNDLSFNFYNLSANTNYRLVIENTYNSTNRVYTSQVDKRTLYEGFPFVSIINTTGTSVDISFTSFTTLGDSPSIPDRYEIKYTNIMDTISDNIIINSTETNLNIPILNQLLVDTCYNFIVVSEYATGNRYNSDEISIRTLQKGPSKSFGINNNYNNDQVDIKGDRIDVKWENFDYTGDPYNRTYIDPSNVNIYVSTGTGTGTGTTIDDVSFNGLYYSIQSLIHNTNYKIKLEYVYSDVSYNREIDVTTKNEFKFEYEITDTGDKFQVKSDEDKGNNQQRYLLERIDENASERSEWKLQNFGDLDKVSLNNNESKKYFYTHTNREGDSIFYCPDSKTIDLYRISENDSTDSSIINTLFIYVDSITLTSNISTISSSYNGERIFVGYGNKTVDIFDISNLTFYQNSSFTHFNIPSTINVKSDYVLSNYDGNICAVCDFSVSSYQNGVFFRNIDKSTDYFLSFQSPFTISTNSQSLRKDLTFDIYDNIAVAYDLITQNSNNPECIIRFYDISQNATTFEYIHKTAINDISGNGVSYVYDGSYAFIKYDYDISNGYSNGSVSVYDIQNDQFHPSKLYGENNTSTQVYPRNISSTINRDENKLVVAIGEYTYSYRTNANGILHNTKDGQIKIYELDISDNFLNNSFNQRGDVITNREDALPLLVDDYTLKGHHFGYYMNLSKNGFSLMAASLPKISTLNFNFKEGDVYVYRWISPQSKQNINAPFPPLEIIKNVQYDQQFKITSYYNILEDDYEYVSDIITVTTKEFPPIPNFVIYNNKIDINWGIVLESSGGFNEYVIERDGNIEISYNDINDLSYSVTGLLPNETVKITLKSVYRDNENYIGFDDNITTLNEIAIIDNPIIINTNILTTIDISNQNSIDISENIIHITDLSNGTSYDIVVGTNTLVDISFINPDNSYKAVIDTYYIPKPTSYYNPPTNSIYFTYDTGDNGNGFYQSEEFFFGNSRDISLNEEFQIINEIFQDDYDSQVSNGSITRTSDDVNNLIYRLQLPGSIKKGTIQSWENSTSVNIVENKDVSNTVFSRYLDISNVDYHVIMTNAINPNPIAKLSQNLEYNLYRRYYELTYYVANLNNTPNNIQYKISLVNSDNSSIYETVTFINEDISWNKASLKFFIEESNKNTIFNLSRVSNEANELYISNVQIEPYNTFNDTIAIFSQYENIWNTLKTNPSITWKDTWVEDYSQYNTIRFASNMSISFWFYTHDNTIDTSGVSLFHIGGVNPQNYTTNSSVYVKCLKESISLNYKTSSSNYIEVDSSFNHHTLNHAVFTIYNNTIQVFINGQFKDSIKTTTQSLISVSKDDIMYFGNEDSPRVIIQSFNIYDYKLENESILQLYTEELQSPFNKFDSLGNMFDFSHNIISEYSANIGNPKDIVLYLHGKSEDYTLNKTIYSQNETITDISFESISFWLLNNEASFILDLSNSTIDICNNDLSQKDASYNHVFLIKYPVQNKFKQYLNGFYYQDIDNNDIGTIGVMDISATNVGSIKLYDISFNDQQVYTLFYDYFKLYDQYDISGAYDIVLEIPFGSNISDVSYEITEIPDYLDSEKSNISSIKNGSFEFTGAIQNIITVSFESFTLNRFNRSEEEITITLPETKTVYTMKSKGNPYIDISGDISGAIQTFTVNLIGDAVQDISFSYDLTGIPVIGYNDYTVDLPPGTINKNVDISFGDTIDYEQTTHITIPSLNLSDTFVIRPATFIDISANTTYLDIANKWDLSQNNNTFSIQFKTFDPDIYNRSDLSYTINGVTSTEINGLLINDISFSNYNNPYNISDIFQYEILTDAFNKELFIQTDFKTKINKNKRIILNDYYKITFHQYVEGDISNVIHNFESDITEIKEGESFYVKLKTPIYIDNLNVQNDYIYDISGTVSDDISGADISGIFYIDADSKTLYKKFTILHDVNIDDELFIMTIDLSNDSLTSTHSLPQIISESINVLNVNITDPNDPTNSIVKYEILDQNDSILSNIETDGFDEGDEFRIKIIAPTLSGKIVPYTIEDLFEQDISGILTGNIHIQDTSGTTEIFKLKEDEITDGEKRFKMKLGDYSSFIDIAINDTSVSLFYNLSFNKAQVNEGEDFIITLITNDSVNIDYIITGIDNSDMVNGIPLIGDMTTEFSYNPGSPRTYTKTISIKSDTNTEGLDIFTFSLTGTRVTTNGIINLNNISRNITIIDTSVAPQYNIFFKIKDDTGSFADNTGTTVSNAFTTQNNYRIKMDPINAPNDGTSVLFELDFGNTINPFITSTKLNHSSTKYTGSFITEFDETIDFTMNSVSDISQCTFKVINNDFTVNDSGIVNGANILYFQTS</sequence>
<dbReference type="EMBL" id="MN739453">
    <property type="protein sequence ID" value="QHT05391.1"/>
    <property type="molecule type" value="Genomic_DNA"/>
</dbReference>
<dbReference type="InterPro" id="IPR011044">
    <property type="entry name" value="Quino_amine_DH_bsu"/>
</dbReference>
<dbReference type="InterPro" id="IPR013320">
    <property type="entry name" value="ConA-like_dom_sf"/>
</dbReference>
<reference evidence="2" key="1">
    <citation type="journal article" date="2020" name="Nature">
        <title>Giant virus diversity and host interactions through global metagenomics.</title>
        <authorList>
            <person name="Schulz F."/>
            <person name="Roux S."/>
            <person name="Paez-Espino D."/>
            <person name="Jungbluth S."/>
            <person name="Walsh D.A."/>
            <person name="Denef V.J."/>
            <person name="McMahon K.D."/>
            <person name="Konstantinidis K.T."/>
            <person name="Eloe-Fadrosh E.A."/>
            <person name="Kyrpides N.C."/>
            <person name="Woyke T."/>
        </authorList>
    </citation>
    <scope>NUCLEOTIDE SEQUENCE</scope>
    <source>
        <strain evidence="2">GVMAG-M-3300021375-17</strain>
    </source>
</reference>
<dbReference type="SUPFAM" id="SSF49265">
    <property type="entry name" value="Fibronectin type III"/>
    <property type="match status" value="2"/>
</dbReference>
<protein>
    <recommendedName>
        <fullName evidence="1">Fibronectin type-III domain-containing protein</fullName>
    </recommendedName>
</protein>
<accession>A0A6C0CLQ1</accession>
<dbReference type="Pfam" id="PF13385">
    <property type="entry name" value="Laminin_G_3"/>
    <property type="match status" value="1"/>
</dbReference>
<feature type="domain" description="Fibronectin type-III" evidence="1">
    <location>
        <begin position="55"/>
        <end position="142"/>
    </location>
</feature>
<dbReference type="InterPro" id="IPR003961">
    <property type="entry name" value="FN3_dom"/>
</dbReference>
<evidence type="ECO:0000259" key="1">
    <source>
        <dbReference type="PROSITE" id="PS50853"/>
    </source>
</evidence>
<evidence type="ECO:0000313" key="2">
    <source>
        <dbReference type="EMBL" id="QHT05391.1"/>
    </source>
</evidence>
<organism evidence="2">
    <name type="scientific">viral metagenome</name>
    <dbReference type="NCBI Taxonomy" id="1070528"/>
    <lineage>
        <taxon>unclassified sequences</taxon>
        <taxon>metagenomes</taxon>
        <taxon>organismal metagenomes</taxon>
    </lineage>
</organism>
<dbReference type="InterPro" id="IPR036116">
    <property type="entry name" value="FN3_sf"/>
</dbReference>
<name>A0A6C0CLQ1_9ZZZZ</name>